<evidence type="ECO:0000256" key="4">
    <source>
        <dbReference type="ARBA" id="ARBA00023002"/>
    </source>
</evidence>
<dbReference type="PANTHER" id="PTHR10430:SF16">
    <property type="entry name" value="PEROXIREDOXIN-5, MITOCHONDRIAL"/>
    <property type="match status" value="1"/>
</dbReference>
<evidence type="ECO:0000256" key="7">
    <source>
        <dbReference type="SAM" id="SignalP"/>
    </source>
</evidence>
<dbReference type="SUPFAM" id="SSF52833">
    <property type="entry name" value="Thioredoxin-like"/>
    <property type="match status" value="1"/>
</dbReference>
<name>A0AAW2YSP8_9EUKA</name>
<dbReference type="GO" id="GO:0034599">
    <property type="term" value="P:cellular response to oxidative stress"/>
    <property type="evidence" value="ECO:0007669"/>
    <property type="project" value="InterPro"/>
</dbReference>
<evidence type="ECO:0000259" key="8">
    <source>
        <dbReference type="PROSITE" id="PS51352"/>
    </source>
</evidence>
<dbReference type="GO" id="GO:0005737">
    <property type="term" value="C:cytoplasm"/>
    <property type="evidence" value="ECO:0007669"/>
    <property type="project" value="TreeGrafter"/>
</dbReference>
<keyword evidence="10" id="KW-1185">Reference proteome</keyword>
<accession>A0AAW2YSP8</accession>
<dbReference type="EMBL" id="JAOPGA020000657">
    <property type="protein sequence ID" value="KAL0480476.1"/>
    <property type="molecule type" value="Genomic_DNA"/>
</dbReference>
<dbReference type="Gene3D" id="3.40.30.10">
    <property type="entry name" value="Glutaredoxin"/>
    <property type="match status" value="1"/>
</dbReference>
<protein>
    <submittedName>
        <fullName evidence="9">Peroxiredoxin</fullName>
    </submittedName>
</protein>
<keyword evidence="4 6" id="KW-0560">Oxidoreductase</keyword>
<feature type="domain" description="Thioredoxin" evidence="8">
    <location>
        <begin position="23"/>
        <end position="195"/>
    </location>
</feature>
<dbReference type="Proteomes" id="UP001431209">
    <property type="component" value="Unassembled WGS sequence"/>
</dbReference>
<evidence type="ECO:0000256" key="2">
    <source>
        <dbReference type="ARBA" id="ARBA00022559"/>
    </source>
</evidence>
<comment type="similarity">
    <text evidence="1 6">Belongs to the peroxiredoxin family. Prx5 subfamily.</text>
</comment>
<dbReference type="InterPro" id="IPR013766">
    <property type="entry name" value="Thioredoxin_domain"/>
</dbReference>
<dbReference type="GO" id="GO:0042744">
    <property type="term" value="P:hydrogen peroxide catabolic process"/>
    <property type="evidence" value="ECO:0007669"/>
    <property type="project" value="TreeGrafter"/>
</dbReference>
<dbReference type="GO" id="GO:0008379">
    <property type="term" value="F:thioredoxin peroxidase activity"/>
    <property type="evidence" value="ECO:0007669"/>
    <property type="project" value="InterPro"/>
</dbReference>
<keyword evidence="6" id="KW-0676">Redox-active center</keyword>
<dbReference type="InterPro" id="IPR013740">
    <property type="entry name" value="Redoxin"/>
</dbReference>
<evidence type="ECO:0000313" key="10">
    <source>
        <dbReference type="Proteomes" id="UP001431209"/>
    </source>
</evidence>
<keyword evidence="2 6" id="KW-0575">Peroxidase</keyword>
<sequence>MIRTSVLLLCILGLIYAKKNIVNKEGESVPQTVFKTRVKEGGSFIWKDLSTDDVFKGKNVVLFSLPGAFTPTCSSKHLPTYDSKVSEFKKQGIDTVACMSVNDAFVMNAWGKELGVKDVLLLPDGSAHFTHAMGMLVEKQNLGFGSRSWRYSMLVKDGKIVKQFVEPGFSDNCADDPYEVSDPDTMLNYLKENKDEL</sequence>
<evidence type="ECO:0000256" key="5">
    <source>
        <dbReference type="PIRSR" id="PIRSR637944-1"/>
    </source>
</evidence>
<feature type="active site" description="Cysteine sulfenic acid (-SOH) intermediate" evidence="5">
    <location>
        <position position="73"/>
    </location>
</feature>
<dbReference type="InterPro" id="IPR037944">
    <property type="entry name" value="PRX5-like"/>
</dbReference>
<dbReference type="InterPro" id="IPR036249">
    <property type="entry name" value="Thioredoxin-like_sf"/>
</dbReference>
<keyword evidence="7" id="KW-0732">Signal</keyword>
<dbReference type="GO" id="GO:0045454">
    <property type="term" value="P:cell redox homeostasis"/>
    <property type="evidence" value="ECO:0007669"/>
    <property type="project" value="TreeGrafter"/>
</dbReference>
<comment type="caution">
    <text evidence="9">The sequence shown here is derived from an EMBL/GenBank/DDBJ whole genome shotgun (WGS) entry which is preliminary data.</text>
</comment>
<dbReference type="AlphaFoldDB" id="A0AAW2YSP8"/>
<gene>
    <name evidence="9" type="ORF">AKO1_011087</name>
</gene>
<organism evidence="9 10">
    <name type="scientific">Acrasis kona</name>
    <dbReference type="NCBI Taxonomy" id="1008807"/>
    <lineage>
        <taxon>Eukaryota</taxon>
        <taxon>Discoba</taxon>
        <taxon>Heterolobosea</taxon>
        <taxon>Tetramitia</taxon>
        <taxon>Eutetramitia</taxon>
        <taxon>Acrasidae</taxon>
        <taxon>Acrasis</taxon>
    </lineage>
</organism>
<comment type="function">
    <text evidence="6">Thiol-specific peroxidase that catalyzes the reduction of hydrogen peroxide and organic hydroperoxides to water and alcohols, respectively. Plays a role in cell protection against oxidative stress by detoxifying peroxides.</text>
</comment>
<keyword evidence="3 6" id="KW-0049">Antioxidant</keyword>
<reference evidence="9 10" key="1">
    <citation type="submission" date="2024-03" db="EMBL/GenBank/DDBJ databases">
        <title>The Acrasis kona genome and developmental transcriptomes reveal deep origins of eukaryotic multicellular pathways.</title>
        <authorList>
            <person name="Sheikh S."/>
            <person name="Fu C.-J."/>
            <person name="Brown M.W."/>
            <person name="Baldauf S.L."/>
        </authorList>
    </citation>
    <scope>NUCLEOTIDE SEQUENCE [LARGE SCALE GENOMIC DNA]</scope>
    <source>
        <strain evidence="9 10">ATCC MYA-3509</strain>
    </source>
</reference>
<dbReference type="PANTHER" id="PTHR10430">
    <property type="entry name" value="PEROXIREDOXIN"/>
    <property type="match status" value="1"/>
</dbReference>
<feature type="signal peptide" evidence="7">
    <location>
        <begin position="1"/>
        <end position="17"/>
    </location>
</feature>
<evidence type="ECO:0000256" key="6">
    <source>
        <dbReference type="RuleBase" id="RU366011"/>
    </source>
</evidence>
<dbReference type="PROSITE" id="PS51352">
    <property type="entry name" value="THIOREDOXIN_2"/>
    <property type="match status" value="1"/>
</dbReference>
<evidence type="ECO:0000313" key="9">
    <source>
        <dbReference type="EMBL" id="KAL0480476.1"/>
    </source>
</evidence>
<proteinExistence type="inferred from homology"/>
<dbReference type="Pfam" id="PF08534">
    <property type="entry name" value="Redoxin"/>
    <property type="match status" value="1"/>
</dbReference>
<dbReference type="CDD" id="cd03013">
    <property type="entry name" value="PRX5_like"/>
    <property type="match status" value="1"/>
</dbReference>
<evidence type="ECO:0000256" key="3">
    <source>
        <dbReference type="ARBA" id="ARBA00022862"/>
    </source>
</evidence>
<feature type="chain" id="PRO_5043374437" evidence="7">
    <location>
        <begin position="18"/>
        <end position="197"/>
    </location>
</feature>
<evidence type="ECO:0000256" key="1">
    <source>
        <dbReference type="ARBA" id="ARBA00010505"/>
    </source>
</evidence>